<dbReference type="EMBL" id="DWYY01000003">
    <property type="protein sequence ID" value="HJA91574.1"/>
    <property type="molecule type" value="Genomic_DNA"/>
</dbReference>
<dbReference type="Pfam" id="PF12831">
    <property type="entry name" value="FAD_oxidored"/>
    <property type="match status" value="1"/>
</dbReference>
<dbReference type="PANTHER" id="PTHR43498">
    <property type="entry name" value="FERREDOXIN:COB-COM HETERODISULFIDE REDUCTASE SUBUNIT A"/>
    <property type="match status" value="1"/>
</dbReference>
<dbReference type="InterPro" id="IPR039650">
    <property type="entry name" value="HdrA-like"/>
</dbReference>
<keyword evidence="2" id="KW-0479">Metal-binding</keyword>
<gene>
    <name evidence="7" type="ORF">H9717_00370</name>
</gene>
<dbReference type="GO" id="GO:0046872">
    <property type="term" value="F:metal ion binding"/>
    <property type="evidence" value="ECO:0007669"/>
    <property type="project" value="UniProtKB-KW"/>
</dbReference>
<dbReference type="Proteomes" id="UP000886858">
    <property type="component" value="Unassembled WGS sequence"/>
</dbReference>
<dbReference type="GO" id="GO:0051539">
    <property type="term" value="F:4 iron, 4 sulfur cluster binding"/>
    <property type="evidence" value="ECO:0007669"/>
    <property type="project" value="UniProtKB-KW"/>
</dbReference>
<accession>A0A9D2KYR7</accession>
<evidence type="ECO:0000256" key="6">
    <source>
        <dbReference type="SAM" id="Phobius"/>
    </source>
</evidence>
<dbReference type="InterPro" id="IPR036188">
    <property type="entry name" value="FAD/NAD-bd_sf"/>
</dbReference>
<keyword evidence="3" id="KW-0560">Oxidoreductase</keyword>
<evidence type="ECO:0000256" key="1">
    <source>
        <dbReference type="ARBA" id="ARBA00022485"/>
    </source>
</evidence>
<feature type="transmembrane region" description="Helical" evidence="6">
    <location>
        <begin position="36"/>
        <end position="55"/>
    </location>
</feature>
<keyword evidence="6" id="KW-0472">Membrane</keyword>
<evidence type="ECO:0000313" key="7">
    <source>
        <dbReference type="EMBL" id="HJA91574.1"/>
    </source>
</evidence>
<dbReference type="SUPFAM" id="SSF51905">
    <property type="entry name" value="FAD/NAD(P)-binding domain"/>
    <property type="match status" value="1"/>
</dbReference>
<organism evidence="7 8">
    <name type="scientific">Candidatus Eisenbergiella merdipullorum</name>
    <dbReference type="NCBI Taxonomy" id="2838553"/>
    <lineage>
        <taxon>Bacteria</taxon>
        <taxon>Bacillati</taxon>
        <taxon>Bacillota</taxon>
        <taxon>Clostridia</taxon>
        <taxon>Lachnospirales</taxon>
        <taxon>Lachnospiraceae</taxon>
        <taxon>Eisenbergiella</taxon>
    </lineage>
</organism>
<keyword evidence="1" id="KW-0004">4Fe-4S</keyword>
<comment type="caution">
    <text evidence="7">The sequence shown here is derived from an EMBL/GenBank/DDBJ whole genome shotgun (WGS) entry which is preliminary data.</text>
</comment>
<reference evidence="7" key="1">
    <citation type="journal article" date="2021" name="PeerJ">
        <title>Extensive microbial diversity within the chicken gut microbiome revealed by metagenomics and culture.</title>
        <authorList>
            <person name="Gilroy R."/>
            <person name="Ravi A."/>
            <person name="Getino M."/>
            <person name="Pursley I."/>
            <person name="Horton D.L."/>
            <person name="Alikhan N.F."/>
            <person name="Baker D."/>
            <person name="Gharbi K."/>
            <person name="Hall N."/>
            <person name="Watson M."/>
            <person name="Adriaenssens E.M."/>
            <person name="Foster-Nyarko E."/>
            <person name="Jarju S."/>
            <person name="Secka A."/>
            <person name="Antonio M."/>
            <person name="Oren A."/>
            <person name="Chaudhuri R.R."/>
            <person name="La Ragione R."/>
            <person name="Hildebrand F."/>
            <person name="Pallen M.J."/>
        </authorList>
    </citation>
    <scope>NUCLEOTIDE SEQUENCE</scope>
    <source>
        <strain evidence="7">CHK179-7159</strain>
    </source>
</reference>
<dbReference type="Gene3D" id="3.50.50.60">
    <property type="entry name" value="FAD/NAD(P)-binding domain"/>
    <property type="match status" value="1"/>
</dbReference>
<evidence type="ECO:0000256" key="3">
    <source>
        <dbReference type="ARBA" id="ARBA00023002"/>
    </source>
</evidence>
<dbReference type="AlphaFoldDB" id="A0A9D2KYR7"/>
<reference evidence="7" key="2">
    <citation type="submission" date="2021-04" db="EMBL/GenBank/DDBJ databases">
        <authorList>
            <person name="Gilroy R."/>
        </authorList>
    </citation>
    <scope>NUCLEOTIDE SEQUENCE</scope>
    <source>
        <strain evidence="7">CHK179-7159</strain>
    </source>
</reference>
<sequence>MKDKYELIVVGGGFAGTAAAISAAKQGVEVLLIEKYNALGGAAVGSLIMPFMCYWTNMPGEKEKKFLSGGLFLEIVSEMNKIMNTKDELVHFDEEVLKLVLNRMALKYGVNLLFDATVVEASVSDGNLMSIQVLGKSKPLSFRADHFIDATGDAELSMLAGCSSQVGREADGLCQPMTLCFRMSGVDKEKFQKNRSKINPLYQEWKEKGLIKNPREDVLIFENYNDGVLHFNSTRIVKRDPTDPFDITKAEIEAREQVFELYRFLKDNIEGFENARVLSTAIQIGIRESRKIDGEYTLTETDLKSLARFPDAIATANYDIDIHNPEGSGTTHYYFGAGQWYEIPYRCLIPKHMNNMLVAGRCISSTHEAQASYRIMPYCAELGQAAGTAVAVAVKDHTNVRNVDVRQVQDILRNEGFLI</sequence>
<evidence type="ECO:0000313" key="8">
    <source>
        <dbReference type="Proteomes" id="UP000886858"/>
    </source>
</evidence>
<keyword evidence="6" id="KW-0812">Transmembrane</keyword>
<protein>
    <submittedName>
        <fullName evidence="7">FAD-dependent oxidoreductase</fullName>
    </submittedName>
</protein>
<name>A0A9D2KYR7_9FIRM</name>
<keyword evidence="6" id="KW-1133">Transmembrane helix</keyword>
<keyword evidence="5" id="KW-0411">Iron-sulfur</keyword>
<evidence type="ECO:0000256" key="2">
    <source>
        <dbReference type="ARBA" id="ARBA00022723"/>
    </source>
</evidence>
<keyword evidence="4" id="KW-0408">Iron</keyword>
<evidence type="ECO:0000256" key="5">
    <source>
        <dbReference type="ARBA" id="ARBA00023014"/>
    </source>
</evidence>
<dbReference type="PANTHER" id="PTHR43498:SF1">
    <property type="entry name" value="COB--COM HETERODISULFIDE REDUCTASE IRON-SULFUR SUBUNIT A"/>
    <property type="match status" value="1"/>
</dbReference>
<proteinExistence type="predicted"/>
<dbReference type="GO" id="GO:0016491">
    <property type="term" value="F:oxidoreductase activity"/>
    <property type="evidence" value="ECO:0007669"/>
    <property type="project" value="UniProtKB-KW"/>
</dbReference>
<evidence type="ECO:0000256" key="4">
    <source>
        <dbReference type="ARBA" id="ARBA00023004"/>
    </source>
</evidence>